<feature type="region of interest" description="Disordered" evidence="1">
    <location>
        <begin position="76"/>
        <end position="100"/>
    </location>
</feature>
<feature type="compositionally biased region" description="Low complexity" evidence="1">
    <location>
        <begin position="76"/>
        <end position="97"/>
    </location>
</feature>
<dbReference type="VEuPathDB" id="VectorBase:CSON014529"/>
<sequence length="256" mass="28516">MDLMDDHSNTSCNEINMAVSELHALTQENSPDKEETGAAGTSHKVFVFPNSSSSSNGSSNLEPLYNVNSYRLFNSESGSSRVSNSSASNNNNNSLSNTPGLNVQLNSQYCSKIFCPTSRRISPRSAMPHLRMRPYWIPERHRTRSENADSTNLGTLELIQLVEQINYETGFNSATTAAMMDTIDTTELATATTTNHQPHSFFLDDFSNNVLVTKVKILKKSKSLENLRTDENIDGSQPSHEMEFVSNRIQKLKVQE</sequence>
<evidence type="ECO:0000313" key="2">
    <source>
        <dbReference type="EMBL" id="SSX27437.1"/>
    </source>
</evidence>
<proteinExistence type="predicted"/>
<gene>
    <name evidence="2" type="primary">CSON014529</name>
</gene>
<name>A0A336MGI4_CULSO</name>
<evidence type="ECO:0000256" key="1">
    <source>
        <dbReference type="SAM" id="MobiDB-lite"/>
    </source>
</evidence>
<organism evidence="2">
    <name type="scientific">Culicoides sonorensis</name>
    <name type="common">Biting midge</name>
    <dbReference type="NCBI Taxonomy" id="179676"/>
    <lineage>
        <taxon>Eukaryota</taxon>
        <taxon>Metazoa</taxon>
        <taxon>Ecdysozoa</taxon>
        <taxon>Arthropoda</taxon>
        <taxon>Hexapoda</taxon>
        <taxon>Insecta</taxon>
        <taxon>Pterygota</taxon>
        <taxon>Neoptera</taxon>
        <taxon>Endopterygota</taxon>
        <taxon>Diptera</taxon>
        <taxon>Nematocera</taxon>
        <taxon>Chironomoidea</taxon>
        <taxon>Ceratopogonidae</taxon>
        <taxon>Ceratopogoninae</taxon>
        <taxon>Culicoides</taxon>
        <taxon>Monoculicoides</taxon>
    </lineage>
</organism>
<dbReference type="EMBL" id="UFQT01000828">
    <property type="protein sequence ID" value="SSX27437.1"/>
    <property type="molecule type" value="Genomic_DNA"/>
</dbReference>
<reference evidence="2" key="1">
    <citation type="submission" date="2018-07" db="EMBL/GenBank/DDBJ databases">
        <authorList>
            <person name="Quirk P.G."/>
            <person name="Krulwich T.A."/>
        </authorList>
    </citation>
    <scope>NUCLEOTIDE SEQUENCE</scope>
</reference>
<dbReference type="AlphaFoldDB" id="A0A336MGI4"/>
<protein>
    <submittedName>
        <fullName evidence="2">CSON014529 protein</fullName>
    </submittedName>
</protein>
<accession>A0A336MGI4</accession>